<name>A0A5C5BGS1_9MICO</name>
<accession>A0A5C5BGS1</accession>
<evidence type="ECO:0000256" key="1">
    <source>
        <dbReference type="SAM" id="Phobius"/>
    </source>
</evidence>
<keyword evidence="1" id="KW-0472">Membrane</keyword>
<evidence type="ECO:0000313" key="3">
    <source>
        <dbReference type="Proteomes" id="UP000313849"/>
    </source>
</evidence>
<evidence type="ECO:0008006" key="4">
    <source>
        <dbReference type="Google" id="ProtNLM"/>
    </source>
</evidence>
<dbReference type="AlphaFoldDB" id="A0A5C5BGS1"/>
<evidence type="ECO:0000313" key="2">
    <source>
        <dbReference type="EMBL" id="TNU77253.1"/>
    </source>
</evidence>
<dbReference type="OrthoDB" id="5148572at2"/>
<keyword evidence="3" id="KW-1185">Reference proteome</keyword>
<dbReference type="RefSeq" id="WP_108719684.1">
    <property type="nucleotide sequence ID" value="NZ_DAMDJA010000020.1"/>
</dbReference>
<protein>
    <recommendedName>
        <fullName evidence="4">Cell division protein FtsL</fullName>
    </recommendedName>
</protein>
<feature type="transmembrane region" description="Helical" evidence="1">
    <location>
        <begin position="43"/>
        <end position="63"/>
    </location>
</feature>
<proteinExistence type="predicted"/>
<dbReference type="Proteomes" id="UP000313849">
    <property type="component" value="Unassembled WGS sequence"/>
</dbReference>
<dbReference type="EMBL" id="VENP01000001">
    <property type="protein sequence ID" value="TNU77253.1"/>
    <property type="molecule type" value="Genomic_DNA"/>
</dbReference>
<reference evidence="2 3" key="1">
    <citation type="submission" date="2019-06" db="EMBL/GenBank/DDBJ databases">
        <title>Draft genome sequence of Miniimonas arenae KCTC 19750T isolated from sea sand.</title>
        <authorList>
            <person name="Park S.-J."/>
        </authorList>
    </citation>
    <scope>NUCLEOTIDE SEQUENCE [LARGE SCALE GENOMIC DNA]</scope>
    <source>
        <strain evidence="2 3">KCTC 19750</strain>
    </source>
</reference>
<keyword evidence="1" id="KW-1133">Transmembrane helix</keyword>
<keyword evidence="1" id="KW-0812">Transmembrane</keyword>
<organism evidence="2 3">
    <name type="scientific">Miniimonas arenae</name>
    <dbReference type="NCBI Taxonomy" id="676201"/>
    <lineage>
        <taxon>Bacteria</taxon>
        <taxon>Bacillati</taxon>
        <taxon>Actinomycetota</taxon>
        <taxon>Actinomycetes</taxon>
        <taxon>Micrococcales</taxon>
        <taxon>Beutenbergiaceae</taxon>
        <taxon>Miniimonas</taxon>
    </lineage>
</organism>
<sequence length="137" mass="14243">MSVAPARIGTARSYAPRRTAVAAPSPRARLRIVPNAAPDATRAPFFALCAAILVAALLGALALNTSMAATSYTLRDRASTLASLEEQRETLATDLENTTSPAQVTLRAQQLGLVPSDGVTYVRLSDHTLIGGQGAGK</sequence>
<comment type="caution">
    <text evidence="2">The sequence shown here is derived from an EMBL/GenBank/DDBJ whole genome shotgun (WGS) entry which is preliminary data.</text>
</comment>
<gene>
    <name evidence="2" type="ORF">FH969_00300</name>
</gene>